<evidence type="ECO:0000259" key="9">
    <source>
        <dbReference type="PROSITE" id="PS50076"/>
    </source>
</evidence>
<protein>
    <recommendedName>
        <fullName evidence="9">J domain-containing protein</fullName>
    </recommendedName>
</protein>
<evidence type="ECO:0000256" key="2">
    <source>
        <dbReference type="ARBA" id="ARBA00022692"/>
    </source>
</evidence>
<dbReference type="Pfam" id="PF00226">
    <property type="entry name" value="DnaJ"/>
    <property type="match status" value="1"/>
</dbReference>
<dbReference type="Proteomes" id="UP001153620">
    <property type="component" value="Chromosome 1"/>
</dbReference>
<organism evidence="10 11">
    <name type="scientific">Chironomus riparius</name>
    <dbReference type="NCBI Taxonomy" id="315576"/>
    <lineage>
        <taxon>Eukaryota</taxon>
        <taxon>Metazoa</taxon>
        <taxon>Ecdysozoa</taxon>
        <taxon>Arthropoda</taxon>
        <taxon>Hexapoda</taxon>
        <taxon>Insecta</taxon>
        <taxon>Pterygota</taxon>
        <taxon>Neoptera</taxon>
        <taxon>Endopterygota</taxon>
        <taxon>Diptera</taxon>
        <taxon>Nematocera</taxon>
        <taxon>Chironomoidea</taxon>
        <taxon>Chironomidae</taxon>
        <taxon>Chironominae</taxon>
        <taxon>Chironomus</taxon>
    </lineage>
</organism>
<evidence type="ECO:0000256" key="8">
    <source>
        <dbReference type="SAM" id="SignalP"/>
    </source>
</evidence>
<reference evidence="10" key="1">
    <citation type="submission" date="2022-01" db="EMBL/GenBank/DDBJ databases">
        <authorList>
            <person name="King R."/>
        </authorList>
    </citation>
    <scope>NUCLEOTIDE SEQUENCE</scope>
</reference>
<accession>A0A9N9WRN8</accession>
<dbReference type="AlphaFoldDB" id="A0A9N9WRN8"/>
<dbReference type="PANTHER" id="PTHR44176:SF1">
    <property type="entry name" value="DNAJ HOMOLOG SUBFAMILY C MEMBER 25"/>
    <property type="match status" value="1"/>
</dbReference>
<dbReference type="InterPro" id="IPR044632">
    <property type="entry name" value="DNAJC25-like"/>
</dbReference>
<evidence type="ECO:0000256" key="7">
    <source>
        <dbReference type="SAM" id="Phobius"/>
    </source>
</evidence>
<evidence type="ECO:0000256" key="4">
    <source>
        <dbReference type="ARBA" id="ARBA00023136"/>
    </source>
</evidence>
<dbReference type="InterPro" id="IPR001623">
    <property type="entry name" value="DnaJ_domain"/>
</dbReference>
<dbReference type="CDD" id="cd06257">
    <property type="entry name" value="DnaJ"/>
    <property type="match status" value="1"/>
</dbReference>
<reference evidence="10" key="2">
    <citation type="submission" date="2022-10" db="EMBL/GenBank/DDBJ databases">
        <authorList>
            <consortium name="ENA_rothamsted_submissions"/>
            <consortium name="culmorum"/>
            <person name="King R."/>
        </authorList>
    </citation>
    <scope>NUCLEOTIDE SEQUENCE</scope>
</reference>
<evidence type="ECO:0000256" key="1">
    <source>
        <dbReference type="ARBA" id="ARBA00004141"/>
    </source>
</evidence>
<dbReference type="OrthoDB" id="270167at2759"/>
<feature type="signal peptide" evidence="8">
    <location>
        <begin position="1"/>
        <end position="19"/>
    </location>
</feature>
<sequence length="328" mass="39850">MWLKVFLFSLIIFIELTSAHLLPGIYCGEENCYDILNVTRNSLKNEISKNYRHLARIYHPDMRETGDEEIFKKIANAYEILKDEEARKDYDYMLDHPEAYYQNYYRYYRRKGPKVDIRLVIFSTISVISFVQYFVKRSRYKEAVDYFVSVKKYRNKALEIIASDKSLQDILKEGKRSKLSKTEIKELQEKQIRQVIEENMDIKGAYEKPNIFDILWIQIIILPYTLAKYIAWNVTWIYNFTILRKPYGDEEKLYLIRKHLGMGKHQFNAIEEETISEYLRRELWKKDKFKVWKKDQEEEMKAKMAESNRYKSYRRYMKNNKSRITFDD</sequence>
<evidence type="ECO:0000256" key="3">
    <source>
        <dbReference type="ARBA" id="ARBA00022989"/>
    </source>
</evidence>
<dbReference type="SUPFAM" id="SSF46565">
    <property type="entry name" value="Chaperone J-domain"/>
    <property type="match status" value="1"/>
</dbReference>
<keyword evidence="3 7" id="KW-1133">Transmembrane helix</keyword>
<dbReference type="EMBL" id="OU895877">
    <property type="protein sequence ID" value="CAG9801517.1"/>
    <property type="molecule type" value="Genomic_DNA"/>
</dbReference>
<dbReference type="PANTHER" id="PTHR44176">
    <property type="entry name" value="DNAJ HOMOLOG SUBFAMILY C MEMBER 25"/>
    <property type="match status" value="1"/>
</dbReference>
<feature type="domain" description="J" evidence="9">
    <location>
        <begin position="31"/>
        <end position="94"/>
    </location>
</feature>
<feature type="chain" id="PRO_5040236973" description="J domain-containing protein" evidence="8">
    <location>
        <begin position="20"/>
        <end position="328"/>
    </location>
</feature>
<gene>
    <name evidence="10" type="ORF">CHIRRI_LOCUS4443</name>
</gene>
<dbReference type="InterPro" id="IPR036869">
    <property type="entry name" value="J_dom_sf"/>
</dbReference>
<evidence type="ECO:0000256" key="6">
    <source>
        <dbReference type="ARBA" id="ARBA00024193"/>
    </source>
</evidence>
<dbReference type="InterPro" id="IPR018253">
    <property type="entry name" value="DnaJ_domain_CS"/>
</dbReference>
<comment type="similarity">
    <text evidence="6">Belongs to the DNAJC25 family.</text>
</comment>
<keyword evidence="5" id="KW-0143">Chaperone</keyword>
<feature type="transmembrane region" description="Helical" evidence="7">
    <location>
        <begin position="117"/>
        <end position="135"/>
    </location>
</feature>
<proteinExistence type="inferred from homology"/>
<dbReference type="Gene3D" id="1.10.287.110">
    <property type="entry name" value="DnaJ domain"/>
    <property type="match status" value="1"/>
</dbReference>
<evidence type="ECO:0000313" key="11">
    <source>
        <dbReference type="Proteomes" id="UP001153620"/>
    </source>
</evidence>
<keyword evidence="2 7" id="KW-0812">Transmembrane</keyword>
<comment type="subcellular location">
    <subcellularLocation>
        <location evidence="1">Membrane</location>
        <topology evidence="1">Multi-pass membrane protein</topology>
    </subcellularLocation>
</comment>
<keyword evidence="8" id="KW-0732">Signal</keyword>
<keyword evidence="4 7" id="KW-0472">Membrane</keyword>
<dbReference type="PROSITE" id="PS50076">
    <property type="entry name" value="DNAJ_2"/>
    <property type="match status" value="1"/>
</dbReference>
<dbReference type="GO" id="GO:0005789">
    <property type="term" value="C:endoplasmic reticulum membrane"/>
    <property type="evidence" value="ECO:0007669"/>
    <property type="project" value="TreeGrafter"/>
</dbReference>
<dbReference type="PRINTS" id="PR00625">
    <property type="entry name" value="JDOMAIN"/>
</dbReference>
<evidence type="ECO:0000313" key="10">
    <source>
        <dbReference type="EMBL" id="CAG9801517.1"/>
    </source>
</evidence>
<evidence type="ECO:0000256" key="5">
    <source>
        <dbReference type="ARBA" id="ARBA00023186"/>
    </source>
</evidence>
<dbReference type="PROSITE" id="PS00636">
    <property type="entry name" value="DNAJ_1"/>
    <property type="match status" value="1"/>
</dbReference>
<name>A0A9N9WRN8_9DIPT</name>
<keyword evidence="11" id="KW-1185">Reference proteome</keyword>
<dbReference type="GO" id="GO:0006457">
    <property type="term" value="P:protein folding"/>
    <property type="evidence" value="ECO:0007669"/>
    <property type="project" value="InterPro"/>
</dbReference>
<dbReference type="SMART" id="SM00271">
    <property type="entry name" value="DnaJ"/>
    <property type="match status" value="1"/>
</dbReference>